<protein>
    <recommendedName>
        <fullName evidence="2">BHLH domain-containing protein</fullName>
    </recommendedName>
</protein>
<dbReference type="GO" id="GO:0046983">
    <property type="term" value="F:protein dimerization activity"/>
    <property type="evidence" value="ECO:0007669"/>
    <property type="project" value="InterPro"/>
</dbReference>
<feature type="region of interest" description="Disordered" evidence="1">
    <location>
        <begin position="256"/>
        <end position="509"/>
    </location>
</feature>
<gene>
    <name evidence="3" type="ORF">K505DRAFT_364823</name>
</gene>
<feature type="compositionally biased region" description="Polar residues" evidence="1">
    <location>
        <begin position="599"/>
        <end position="611"/>
    </location>
</feature>
<dbReference type="PROSITE" id="PS50888">
    <property type="entry name" value="BHLH"/>
    <property type="match status" value="1"/>
</dbReference>
<evidence type="ECO:0000313" key="4">
    <source>
        <dbReference type="Proteomes" id="UP000799757"/>
    </source>
</evidence>
<feature type="region of interest" description="Disordered" evidence="1">
    <location>
        <begin position="654"/>
        <end position="689"/>
    </location>
</feature>
<evidence type="ECO:0000259" key="2">
    <source>
        <dbReference type="PROSITE" id="PS50888"/>
    </source>
</evidence>
<feature type="compositionally biased region" description="Low complexity" evidence="1">
    <location>
        <begin position="654"/>
        <end position="669"/>
    </location>
</feature>
<dbReference type="InterPro" id="IPR011598">
    <property type="entry name" value="bHLH_dom"/>
</dbReference>
<feature type="compositionally biased region" description="Low complexity" evidence="1">
    <location>
        <begin position="228"/>
        <end position="240"/>
    </location>
</feature>
<sequence length="689" mass="74274">MMNVNDAAAAAWSGAEQFDPMGAAAEHDFGNLIDFDLDLDFSIDYTAGNAHDTTQQLTELADSLDVQHLQNQFSPVVSHSQEHRDGAAGLTSQQQNIMADHGMPPTGSNNYYEFTMSPYIQPSAQSFSQAQDQIYRPHAGVPPTPNSSEMHGDRGHYMQDPQQALYDQRYHLRKEDATFTPLVSPAVTPHEARFQMQEFTGVPGAYFSPLTSPALNAQHHQQPHAHSAHYTTSGSSTGTSPIDVDMDLLPESAIAQSEQGRRLRSNKRSAPRSSNATTRVRQSPIVKPNRRKATVTSLVPPKEVSELVEEAQRERSSILSCNGLDVPRGRDSSETDSISPEPLSDMGPPPKPTSVTHSPAMLAQRNKQSSQGVAPATPASLMRIHPSPTFGGAPEVPPMLDDLSLPEASLEKPQLSRIDTAIEDDDQDTPRLAARKTPKLGPLSTPSGGAASHGKPSPMLSAVSSPTSPAFSIGTGKRIDAKLGRNSKKRNTATPSTLVSPALRPRISPSIKPLLPDNSVSDDTHTLLLASKSNYQNILDGTTVPGVVYPTSLSTNLTSKRTSHKIAEQGRRNRINTALQEMQALIPSPHLAARDAKSPDSSSTAAQLSNSKAAKVESAIDYIKQLKQQCSEKDRLLSQKDREMEALREELAALRRSSSAVSSSNAAEADVQMTTETGSSSSPHVENET</sequence>
<dbReference type="Gene3D" id="4.10.280.10">
    <property type="entry name" value="Helix-loop-helix DNA-binding domain"/>
    <property type="match status" value="1"/>
</dbReference>
<feature type="compositionally biased region" description="Polar residues" evidence="1">
    <location>
        <begin position="672"/>
        <end position="689"/>
    </location>
</feature>
<reference evidence="3" key="1">
    <citation type="journal article" date="2020" name="Stud. Mycol.">
        <title>101 Dothideomycetes genomes: a test case for predicting lifestyles and emergence of pathogens.</title>
        <authorList>
            <person name="Haridas S."/>
            <person name="Albert R."/>
            <person name="Binder M."/>
            <person name="Bloem J."/>
            <person name="Labutti K."/>
            <person name="Salamov A."/>
            <person name="Andreopoulos B."/>
            <person name="Baker S."/>
            <person name="Barry K."/>
            <person name="Bills G."/>
            <person name="Bluhm B."/>
            <person name="Cannon C."/>
            <person name="Castanera R."/>
            <person name="Culley D."/>
            <person name="Daum C."/>
            <person name="Ezra D."/>
            <person name="Gonzalez J."/>
            <person name="Henrissat B."/>
            <person name="Kuo A."/>
            <person name="Liang C."/>
            <person name="Lipzen A."/>
            <person name="Lutzoni F."/>
            <person name="Magnuson J."/>
            <person name="Mondo S."/>
            <person name="Nolan M."/>
            <person name="Ohm R."/>
            <person name="Pangilinan J."/>
            <person name="Park H.-J."/>
            <person name="Ramirez L."/>
            <person name="Alfaro M."/>
            <person name="Sun H."/>
            <person name="Tritt A."/>
            <person name="Yoshinaga Y."/>
            <person name="Zwiers L.-H."/>
            <person name="Turgeon B."/>
            <person name="Goodwin S."/>
            <person name="Spatafora J."/>
            <person name="Crous P."/>
            <person name="Grigoriev I."/>
        </authorList>
    </citation>
    <scope>NUCLEOTIDE SEQUENCE</scope>
    <source>
        <strain evidence="3">CBS 109.77</strain>
    </source>
</reference>
<dbReference type="InterPro" id="IPR036638">
    <property type="entry name" value="HLH_DNA-bd_sf"/>
</dbReference>
<dbReference type="OrthoDB" id="5344169at2759"/>
<dbReference type="Proteomes" id="UP000799757">
    <property type="component" value="Unassembled WGS sequence"/>
</dbReference>
<name>A0A6A6X2F8_9PLEO</name>
<feature type="region of interest" description="Disordered" evidence="1">
    <location>
        <begin position="136"/>
        <end position="157"/>
    </location>
</feature>
<feature type="region of interest" description="Disordered" evidence="1">
    <location>
        <begin position="591"/>
        <end position="611"/>
    </location>
</feature>
<feature type="region of interest" description="Disordered" evidence="1">
    <location>
        <begin position="216"/>
        <end position="244"/>
    </location>
</feature>
<dbReference type="Pfam" id="PF00010">
    <property type="entry name" value="HLH"/>
    <property type="match status" value="1"/>
</dbReference>
<feature type="domain" description="BHLH" evidence="2">
    <location>
        <begin position="559"/>
        <end position="626"/>
    </location>
</feature>
<dbReference type="SMART" id="SM00353">
    <property type="entry name" value="HLH"/>
    <property type="match status" value="1"/>
</dbReference>
<dbReference type="CDD" id="cd11392">
    <property type="entry name" value="bHLH_ScPHO4_like"/>
    <property type="match status" value="1"/>
</dbReference>
<accession>A0A6A6X2F8</accession>
<dbReference type="AlphaFoldDB" id="A0A6A6X2F8"/>
<dbReference type="SUPFAM" id="SSF47459">
    <property type="entry name" value="HLH, helix-loop-helix DNA-binding domain"/>
    <property type="match status" value="1"/>
</dbReference>
<keyword evidence="4" id="KW-1185">Reference proteome</keyword>
<organism evidence="3 4">
    <name type="scientific">Melanomma pulvis-pyrius CBS 109.77</name>
    <dbReference type="NCBI Taxonomy" id="1314802"/>
    <lineage>
        <taxon>Eukaryota</taxon>
        <taxon>Fungi</taxon>
        <taxon>Dikarya</taxon>
        <taxon>Ascomycota</taxon>
        <taxon>Pezizomycotina</taxon>
        <taxon>Dothideomycetes</taxon>
        <taxon>Pleosporomycetidae</taxon>
        <taxon>Pleosporales</taxon>
        <taxon>Melanommataceae</taxon>
        <taxon>Melanomma</taxon>
    </lineage>
</organism>
<evidence type="ECO:0000313" key="3">
    <source>
        <dbReference type="EMBL" id="KAF2790324.1"/>
    </source>
</evidence>
<evidence type="ECO:0000256" key="1">
    <source>
        <dbReference type="SAM" id="MobiDB-lite"/>
    </source>
</evidence>
<proteinExistence type="predicted"/>
<dbReference type="EMBL" id="MU002080">
    <property type="protein sequence ID" value="KAF2790324.1"/>
    <property type="molecule type" value="Genomic_DNA"/>
</dbReference>
<feature type="compositionally biased region" description="Polar residues" evidence="1">
    <location>
        <begin position="271"/>
        <end position="281"/>
    </location>
</feature>